<dbReference type="Gene3D" id="3.40.30.10">
    <property type="entry name" value="Glutaredoxin"/>
    <property type="match status" value="1"/>
</dbReference>
<dbReference type="InterPro" id="IPR040079">
    <property type="entry name" value="Glutathione_S-Trfase"/>
</dbReference>
<name>A0A4Q2R9E9_9HYPH</name>
<dbReference type="SUPFAM" id="SSF52833">
    <property type="entry name" value="Thioredoxin-like"/>
    <property type="match status" value="1"/>
</dbReference>
<evidence type="ECO:0000259" key="2">
    <source>
        <dbReference type="PROSITE" id="PS50405"/>
    </source>
</evidence>
<dbReference type="CDD" id="cd03057">
    <property type="entry name" value="GST_N_Beta"/>
    <property type="match status" value="1"/>
</dbReference>
<comment type="caution">
    <text evidence="3">The sequence shown here is derived from an EMBL/GenBank/DDBJ whole genome shotgun (WGS) entry which is preliminary data.</text>
</comment>
<dbReference type="SFLD" id="SFLDS00019">
    <property type="entry name" value="Glutathione_Transferase_(cytos"/>
    <property type="match status" value="1"/>
</dbReference>
<dbReference type="SFLD" id="SFLDG01150">
    <property type="entry name" value="Main.1:_Beta-like"/>
    <property type="match status" value="1"/>
</dbReference>
<dbReference type="OrthoDB" id="7583243at2"/>
<dbReference type="SUPFAM" id="SSF47616">
    <property type="entry name" value="GST C-terminal domain-like"/>
    <property type="match status" value="1"/>
</dbReference>
<evidence type="ECO:0000259" key="1">
    <source>
        <dbReference type="PROSITE" id="PS50404"/>
    </source>
</evidence>
<dbReference type="AlphaFoldDB" id="A0A4Q2R9E9"/>
<dbReference type="PANTHER" id="PTHR44051">
    <property type="entry name" value="GLUTATHIONE S-TRANSFERASE-RELATED"/>
    <property type="match status" value="1"/>
</dbReference>
<dbReference type="PROSITE" id="PS50404">
    <property type="entry name" value="GST_NTER"/>
    <property type="match status" value="1"/>
</dbReference>
<feature type="domain" description="GST N-terminal" evidence="1">
    <location>
        <begin position="2"/>
        <end position="83"/>
    </location>
</feature>
<reference evidence="3 4" key="1">
    <citation type="submission" date="2018-09" db="EMBL/GenBank/DDBJ databases">
        <authorList>
            <person name="Grouzdev D.S."/>
            <person name="Krutkina M.S."/>
        </authorList>
    </citation>
    <scope>NUCLEOTIDE SEQUENCE [LARGE SCALE GENOMIC DNA]</scope>
    <source>
        <strain evidence="3 4">RmlP001</strain>
    </source>
</reference>
<sequence>MPSQTTLYYAPGACSLAPHIALEEVGLPFEAIPIDTKAGEHRRAPYLAINAKGRVPALAVDDWVLTENPAILQFIARTGEDGRLWPQDPRQQARATEWLGWLASTVHVAYAHVRRAERYATSDAALEDVRAKGVEACRDLWRDVDRAIGPGPWALGELYSVVDAYLVVFWTWGRGPVLGFDIEQACPTWSAHARRMALRPAVQRAFRREALQLPGAPAPNPADP</sequence>
<gene>
    <name evidence="3" type="ORF">D3272_20905</name>
</gene>
<dbReference type="InterPro" id="IPR036249">
    <property type="entry name" value="Thioredoxin-like_sf"/>
</dbReference>
<accession>A0A4Q2R9E9</accession>
<dbReference type="InterPro" id="IPR010987">
    <property type="entry name" value="Glutathione-S-Trfase_C-like"/>
</dbReference>
<keyword evidence="4" id="KW-1185">Reference proteome</keyword>
<keyword evidence="3" id="KW-0808">Transferase</keyword>
<dbReference type="InterPro" id="IPR004045">
    <property type="entry name" value="Glutathione_S-Trfase_N"/>
</dbReference>
<organism evidence="3 4">
    <name type="scientific">Lichenibacterium ramalinae</name>
    <dbReference type="NCBI Taxonomy" id="2316527"/>
    <lineage>
        <taxon>Bacteria</taxon>
        <taxon>Pseudomonadati</taxon>
        <taxon>Pseudomonadota</taxon>
        <taxon>Alphaproteobacteria</taxon>
        <taxon>Hyphomicrobiales</taxon>
        <taxon>Lichenihabitantaceae</taxon>
        <taxon>Lichenibacterium</taxon>
    </lineage>
</organism>
<feature type="domain" description="GST C-terminal" evidence="2">
    <location>
        <begin position="88"/>
        <end position="218"/>
    </location>
</feature>
<dbReference type="PROSITE" id="PS50405">
    <property type="entry name" value="GST_CTER"/>
    <property type="match status" value="1"/>
</dbReference>
<dbReference type="SFLD" id="SFLDG00358">
    <property type="entry name" value="Main_(cytGST)"/>
    <property type="match status" value="1"/>
</dbReference>
<evidence type="ECO:0000313" key="4">
    <source>
        <dbReference type="Proteomes" id="UP000289411"/>
    </source>
</evidence>
<dbReference type="InterPro" id="IPR036282">
    <property type="entry name" value="Glutathione-S-Trfase_C_sf"/>
</dbReference>
<protein>
    <submittedName>
        <fullName evidence="3">Glutathione S-transferase</fullName>
    </submittedName>
</protein>
<dbReference type="GO" id="GO:0016740">
    <property type="term" value="F:transferase activity"/>
    <property type="evidence" value="ECO:0007669"/>
    <property type="project" value="UniProtKB-KW"/>
</dbReference>
<proteinExistence type="predicted"/>
<reference evidence="3 4" key="2">
    <citation type="submission" date="2019-02" db="EMBL/GenBank/DDBJ databases">
        <title>'Lichenibacterium ramalinii' gen. nov. sp. nov., 'Lichenibacterium minor' gen. nov. sp. nov.</title>
        <authorList>
            <person name="Pankratov T."/>
        </authorList>
    </citation>
    <scope>NUCLEOTIDE SEQUENCE [LARGE SCALE GENOMIC DNA]</scope>
    <source>
        <strain evidence="3 4">RmlP001</strain>
    </source>
</reference>
<evidence type="ECO:0000313" key="3">
    <source>
        <dbReference type="EMBL" id="RYB02395.1"/>
    </source>
</evidence>
<dbReference type="PANTHER" id="PTHR44051:SF8">
    <property type="entry name" value="GLUTATHIONE S-TRANSFERASE GSTA"/>
    <property type="match status" value="1"/>
</dbReference>
<dbReference type="Gene3D" id="1.20.1050.10">
    <property type="match status" value="1"/>
</dbReference>
<dbReference type="RefSeq" id="WP_129221159.1">
    <property type="nucleotide sequence ID" value="NZ_QYBC01000020.1"/>
</dbReference>
<dbReference type="EMBL" id="QYBC01000020">
    <property type="protein sequence ID" value="RYB02395.1"/>
    <property type="molecule type" value="Genomic_DNA"/>
</dbReference>
<dbReference type="Pfam" id="PF02798">
    <property type="entry name" value="GST_N"/>
    <property type="match status" value="1"/>
</dbReference>
<dbReference type="CDD" id="cd03188">
    <property type="entry name" value="GST_C_Beta"/>
    <property type="match status" value="1"/>
</dbReference>
<dbReference type="Proteomes" id="UP000289411">
    <property type="component" value="Unassembled WGS sequence"/>
</dbReference>